<dbReference type="EMBL" id="JAHQIW010003150">
    <property type="protein sequence ID" value="KAJ1357481.1"/>
    <property type="molecule type" value="Genomic_DNA"/>
</dbReference>
<dbReference type="Proteomes" id="UP001196413">
    <property type="component" value="Unassembled WGS sequence"/>
</dbReference>
<reference evidence="1" key="1">
    <citation type="submission" date="2021-06" db="EMBL/GenBank/DDBJ databases">
        <title>Parelaphostrongylus tenuis whole genome reference sequence.</title>
        <authorList>
            <person name="Garwood T.J."/>
            <person name="Larsen P.A."/>
            <person name="Fountain-Jones N.M."/>
            <person name="Garbe J.R."/>
            <person name="Macchietto M.G."/>
            <person name="Kania S.A."/>
            <person name="Gerhold R.W."/>
            <person name="Richards J.E."/>
            <person name="Wolf T.M."/>
        </authorList>
    </citation>
    <scope>NUCLEOTIDE SEQUENCE</scope>
    <source>
        <strain evidence="1">MNPRO001-30</strain>
        <tissue evidence="1">Meninges</tissue>
    </source>
</reference>
<protein>
    <submittedName>
        <fullName evidence="1">Uncharacterized protein</fullName>
    </submittedName>
</protein>
<comment type="caution">
    <text evidence="1">The sequence shown here is derived from an EMBL/GenBank/DDBJ whole genome shotgun (WGS) entry which is preliminary data.</text>
</comment>
<gene>
    <name evidence="1" type="ORF">KIN20_015642</name>
</gene>
<accession>A0AAD5N0J8</accession>
<keyword evidence="2" id="KW-1185">Reference proteome</keyword>
<proteinExistence type="predicted"/>
<dbReference type="AlphaFoldDB" id="A0AAD5N0J8"/>
<evidence type="ECO:0000313" key="2">
    <source>
        <dbReference type="Proteomes" id="UP001196413"/>
    </source>
</evidence>
<evidence type="ECO:0000313" key="1">
    <source>
        <dbReference type="EMBL" id="KAJ1357481.1"/>
    </source>
</evidence>
<name>A0AAD5N0J8_PARTN</name>
<feature type="non-terminal residue" evidence="1">
    <location>
        <position position="1"/>
    </location>
</feature>
<sequence length="61" mass="6949">IVPPMRGKRGGGRHTYYGWSREARDPAFFGSSSTAGRVDEVVSYTVQFPNRRSLRSLRDIF</sequence>
<organism evidence="1 2">
    <name type="scientific">Parelaphostrongylus tenuis</name>
    <name type="common">Meningeal worm</name>
    <dbReference type="NCBI Taxonomy" id="148309"/>
    <lineage>
        <taxon>Eukaryota</taxon>
        <taxon>Metazoa</taxon>
        <taxon>Ecdysozoa</taxon>
        <taxon>Nematoda</taxon>
        <taxon>Chromadorea</taxon>
        <taxon>Rhabditida</taxon>
        <taxon>Rhabditina</taxon>
        <taxon>Rhabditomorpha</taxon>
        <taxon>Strongyloidea</taxon>
        <taxon>Metastrongylidae</taxon>
        <taxon>Parelaphostrongylus</taxon>
    </lineage>
</organism>